<dbReference type="AlphaFoldDB" id="A0A1W2CMK6"/>
<proteinExistence type="predicted"/>
<keyword evidence="2" id="KW-1185">Reference proteome</keyword>
<evidence type="ECO:0008006" key="3">
    <source>
        <dbReference type="Google" id="ProtNLM"/>
    </source>
</evidence>
<accession>A0A1W2CMK6</accession>
<name>A0A1W2CMK6_9SPHI</name>
<dbReference type="CDD" id="cd15482">
    <property type="entry name" value="Sialidase_non-viral"/>
    <property type="match status" value="1"/>
</dbReference>
<sequence length="427" mass="45999">MKKISFIVLGLLGLLNACTTSPDATQVKGLSTPGIEATAPYFTTDHNGNAVLCWTEKDGGDSLYRLKYAVFDAEKNSFNTAVTVPASAGCSNSAESMGKIAFKADGTVFAVFSKRFPNEKNPYAGAIYYSLSDDAGKSWSPSRFLHSDTSHSYGRSFFDVATLKDGELAAIWLDGRYGKSIKGSALFFARTEKGKGFGADNCLDKGTCECCRTAIFTDDAGKIHLAYRSIMFPSALTAKQVRDMVYKVSADNGKTFTSARTISNDNWEIEGCPHSGPSLAADRKGLQVVWFTAGGGAGLYYSSAKNPESGFGRRTLLTTSGRHPQLVALSQDKAAMVCEEPISAEPDHKMNHSHGSMNMSHPPAGAAKIILSILKNGSLEKTVAVTEGKEADHHAVLIPVKEKILIAWVREQKPAAKLCYTLMNLNE</sequence>
<dbReference type="STRING" id="151894.SAMN04488524_2964"/>
<protein>
    <recommendedName>
        <fullName evidence="3">BNR repeat-like domain-containing protein</fullName>
    </recommendedName>
</protein>
<dbReference type="Gene3D" id="2.120.10.10">
    <property type="match status" value="1"/>
</dbReference>
<dbReference type="Proteomes" id="UP000192756">
    <property type="component" value="Unassembled WGS sequence"/>
</dbReference>
<dbReference type="InterPro" id="IPR036278">
    <property type="entry name" value="Sialidase_sf"/>
</dbReference>
<dbReference type="EMBL" id="FWXT01000002">
    <property type="protein sequence ID" value="SMC85858.1"/>
    <property type="molecule type" value="Genomic_DNA"/>
</dbReference>
<gene>
    <name evidence="1" type="ORF">SAMN04488524_2964</name>
</gene>
<dbReference type="SUPFAM" id="SSF50939">
    <property type="entry name" value="Sialidases"/>
    <property type="match status" value="1"/>
</dbReference>
<reference evidence="2" key="1">
    <citation type="submission" date="2017-04" db="EMBL/GenBank/DDBJ databases">
        <authorList>
            <person name="Varghese N."/>
            <person name="Submissions S."/>
        </authorList>
    </citation>
    <scope>NUCLEOTIDE SEQUENCE [LARGE SCALE GENOMIC DNA]</scope>
    <source>
        <strain evidence="2">DSM 12126</strain>
    </source>
</reference>
<evidence type="ECO:0000313" key="1">
    <source>
        <dbReference type="EMBL" id="SMC85858.1"/>
    </source>
</evidence>
<organism evidence="1 2">
    <name type="scientific">Pedobacter africanus</name>
    <dbReference type="NCBI Taxonomy" id="151894"/>
    <lineage>
        <taxon>Bacteria</taxon>
        <taxon>Pseudomonadati</taxon>
        <taxon>Bacteroidota</taxon>
        <taxon>Sphingobacteriia</taxon>
        <taxon>Sphingobacteriales</taxon>
        <taxon>Sphingobacteriaceae</taxon>
        <taxon>Pedobacter</taxon>
    </lineage>
</organism>
<dbReference type="OrthoDB" id="9764969at2"/>
<dbReference type="RefSeq" id="WP_144008949.1">
    <property type="nucleotide sequence ID" value="NZ_FWXT01000002.1"/>
</dbReference>
<evidence type="ECO:0000313" key="2">
    <source>
        <dbReference type="Proteomes" id="UP000192756"/>
    </source>
</evidence>